<gene>
    <name evidence="1" type="ORF">ASZ90_005519</name>
</gene>
<dbReference type="EMBL" id="LNQE01000838">
    <property type="protein sequence ID" value="KUG24645.1"/>
    <property type="molecule type" value="Genomic_DNA"/>
</dbReference>
<evidence type="ECO:0000313" key="1">
    <source>
        <dbReference type="EMBL" id="KUG24645.1"/>
    </source>
</evidence>
<name>A0A0W8FUM9_9ZZZZ</name>
<sequence>MVIYSQDIWQSNMQTQLYNKLPGTEDNDPASVAEWDRDQAIDKYQTLAIIKSHHLLMTSKGYYYEHIKKRA</sequence>
<organism evidence="1">
    <name type="scientific">hydrocarbon metagenome</name>
    <dbReference type="NCBI Taxonomy" id="938273"/>
    <lineage>
        <taxon>unclassified sequences</taxon>
        <taxon>metagenomes</taxon>
        <taxon>ecological metagenomes</taxon>
    </lineage>
</organism>
<dbReference type="AlphaFoldDB" id="A0A0W8FUM9"/>
<comment type="caution">
    <text evidence="1">The sequence shown here is derived from an EMBL/GenBank/DDBJ whole genome shotgun (WGS) entry which is preliminary data.</text>
</comment>
<reference evidence="1" key="1">
    <citation type="journal article" date="2015" name="Proc. Natl. Acad. Sci. U.S.A.">
        <title>Networks of energetic and metabolic interactions define dynamics in microbial communities.</title>
        <authorList>
            <person name="Embree M."/>
            <person name="Liu J.K."/>
            <person name="Al-Bassam M.M."/>
            <person name="Zengler K."/>
        </authorList>
    </citation>
    <scope>NUCLEOTIDE SEQUENCE</scope>
</reference>
<proteinExistence type="predicted"/>
<protein>
    <submittedName>
        <fullName evidence="1">Uncharacterized protein</fullName>
    </submittedName>
</protein>
<accession>A0A0W8FUM9</accession>